<evidence type="ECO:0000313" key="1">
    <source>
        <dbReference type="EMBL" id="KAL0060160.1"/>
    </source>
</evidence>
<reference evidence="1 2" key="1">
    <citation type="submission" date="2024-05" db="EMBL/GenBank/DDBJ databases">
        <title>A draft genome resource for the thread blight pathogen Marasmius tenuissimus strain MS-2.</title>
        <authorList>
            <person name="Yulfo-Soto G.E."/>
            <person name="Baruah I.K."/>
            <person name="Amoako-Attah I."/>
            <person name="Bukari Y."/>
            <person name="Meinhardt L.W."/>
            <person name="Bailey B.A."/>
            <person name="Cohen S.P."/>
        </authorList>
    </citation>
    <scope>NUCLEOTIDE SEQUENCE [LARGE SCALE GENOMIC DNA]</scope>
    <source>
        <strain evidence="1 2">MS-2</strain>
    </source>
</reference>
<sequence length="93" mass="10475">MTRARKAIQELSHAAGITHEDYTSGFNALRHGHVSVGAMLVRIGNKLITHGGRLEDPDDIRRLRRVVDDRKLMMETTSLLLNIKEEASKIVDK</sequence>
<accession>A0ABR2ZFR8</accession>
<name>A0ABR2ZFR8_9AGAR</name>
<proteinExistence type="predicted"/>
<dbReference type="Proteomes" id="UP001437256">
    <property type="component" value="Unassembled WGS sequence"/>
</dbReference>
<evidence type="ECO:0000313" key="2">
    <source>
        <dbReference type="Proteomes" id="UP001437256"/>
    </source>
</evidence>
<comment type="caution">
    <text evidence="1">The sequence shown here is derived from an EMBL/GenBank/DDBJ whole genome shotgun (WGS) entry which is preliminary data.</text>
</comment>
<keyword evidence="2" id="KW-1185">Reference proteome</keyword>
<gene>
    <name evidence="1" type="ORF">AAF712_013054</name>
</gene>
<protein>
    <submittedName>
        <fullName evidence="1">Uncharacterized protein</fullName>
    </submittedName>
</protein>
<organism evidence="1 2">
    <name type="scientific">Marasmius tenuissimus</name>
    <dbReference type="NCBI Taxonomy" id="585030"/>
    <lineage>
        <taxon>Eukaryota</taxon>
        <taxon>Fungi</taxon>
        <taxon>Dikarya</taxon>
        <taxon>Basidiomycota</taxon>
        <taxon>Agaricomycotina</taxon>
        <taxon>Agaricomycetes</taxon>
        <taxon>Agaricomycetidae</taxon>
        <taxon>Agaricales</taxon>
        <taxon>Marasmiineae</taxon>
        <taxon>Marasmiaceae</taxon>
        <taxon>Marasmius</taxon>
    </lineage>
</organism>
<dbReference type="EMBL" id="JBBXMP010000189">
    <property type="protein sequence ID" value="KAL0060160.1"/>
    <property type="molecule type" value="Genomic_DNA"/>
</dbReference>